<organism evidence="2 3">
    <name type="scientific">Trichogramma brassicae</name>
    <dbReference type="NCBI Taxonomy" id="86971"/>
    <lineage>
        <taxon>Eukaryota</taxon>
        <taxon>Metazoa</taxon>
        <taxon>Ecdysozoa</taxon>
        <taxon>Arthropoda</taxon>
        <taxon>Hexapoda</taxon>
        <taxon>Insecta</taxon>
        <taxon>Pterygota</taxon>
        <taxon>Neoptera</taxon>
        <taxon>Endopterygota</taxon>
        <taxon>Hymenoptera</taxon>
        <taxon>Apocrita</taxon>
        <taxon>Proctotrupomorpha</taxon>
        <taxon>Chalcidoidea</taxon>
        <taxon>Trichogrammatidae</taxon>
        <taxon>Trichogramma</taxon>
    </lineage>
</organism>
<accession>A0A6H5IVM2</accession>
<gene>
    <name evidence="2" type="ORF">TBRA_LOCUS13212</name>
</gene>
<proteinExistence type="predicted"/>
<dbReference type="AlphaFoldDB" id="A0A6H5IVM2"/>
<sequence>MSLSYQSDTPASPEVDDSDCTAPSWFVGMQQMIMTRFDRFEDRLNLIIKTQHEHEKAIARNARDIAELSRRLSGELMNLKNRQMANEHALASLQERSATTEETSTTAPAPASTLTEDCYDDCEVRLSGVPVILDPRDINNVKYVLEALGEERLLSHVICVREWKAKPRVSAANSTISQIDTAVNHVPDTEACVLRFISANARESFLAAAPRFQRLPVSKIFVLHEAEDGRLSAAPILPPERYRLLRRCWLLHKQHKLPNPVVRNMRIYMRCLNRTKLTLINTEADLNAFAIALPSLSSSFTSSCHPSPTSA</sequence>
<keyword evidence="3" id="KW-1185">Reference proteome</keyword>
<evidence type="ECO:0000313" key="3">
    <source>
        <dbReference type="Proteomes" id="UP000479190"/>
    </source>
</evidence>
<dbReference type="EMBL" id="CADCXV010001123">
    <property type="protein sequence ID" value="CAB0041545.1"/>
    <property type="molecule type" value="Genomic_DNA"/>
</dbReference>
<protein>
    <submittedName>
        <fullName evidence="2">Uncharacterized protein</fullName>
    </submittedName>
</protein>
<evidence type="ECO:0000256" key="1">
    <source>
        <dbReference type="SAM" id="MobiDB-lite"/>
    </source>
</evidence>
<feature type="region of interest" description="Disordered" evidence="1">
    <location>
        <begin position="1"/>
        <end position="20"/>
    </location>
</feature>
<dbReference type="Proteomes" id="UP000479190">
    <property type="component" value="Unassembled WGS sequence"/>
</dbReference>
<name>A0A6H5IVM2_9HYME</name>
<evidence type="ECO:0000313" key="2">
    <source>
        <dbReference type="EMBL" id="CAB0041545.1"/>
    </source>
</evidence>
<reference evidence="2 3" key="1">
    <citation type="submission" date="2020-02" db="EMBL/GenBank/DDBJ databases">
        <authorList>
            <person name="Ferguson B K."/>
        </authorList>
    </citation>
    <scope>NUCLEOTIDE SEQUENCE [LARGE SCALE GENOMIC DNA]</scope>
</reference>
<feature type="compositionally biased region" description="Polar residues" evidence="1">
    <location>
        <begin position="1"/>
        <end position="10"/>
    </location>
</feature>